<feature type="binding site" evidence="12">
    <location>
        <position position="86"/>
    </location>
    <ligand>
        <name>NAD(+)</name>
        <dbReference type="ChEBI" id="CHEBI:57540"/>
    </ligand>
</feature>
<comment type="function">
    <text evidence="8">Catalyzes the conversion of UDP-glucose into UDP-glucuronate, one of the precursors of teichuronic acid.</text>
</comment>
<dbReference type="Gene3D" id="1.20.5.100">
    <property type="entry name" value="Cytochrome c1, transmembrane anchor, C-terminal"/>
    <property type="match status" value="1"/>
</dbReference>
<reference evidence="14 15" key="1">
    <citation type="submission" date="2019-03" db="EMBL/GenBank/DDBJ databases">
        <title>Genomic Encyclopedia of Type Strains, Phase III (KMG-III): the genomes of soil and plant-associated and newly described type strains.</title>
        <authorList>
            <person name="Whitman W."/>
        </authorList>
    </citation>
    <scope>NUCLEOTIDE SEQUENCE [LARGE SCALE GENOMIC DNA]</scope>
    <source>
        <strain evidence="14 15">LMG 29544</strain>
    </source>
</reference>
<dbReference type="InterPro" id="IPR014026">
    <property type="entry name" value="UDP-Glc/GDP-Man_DH_dimer"/>
</dbReference>
<dbReference type="InterPro" id="IPR001732">
    <property type="entry name" value="UDP-Glc/GDP-Man_DH_N"/>
</dbReference>
<dbReference type="Gene3D" id="3.40.50.720">
    <property type="entry name" value="NAD(P)-binding Rossmann-like Domain"/>
    <property type="match status" value="2"/>
</dbReference>
<dbReference type="GO" id="GO:0051287">
    <property type="term" value="F:NAD binding"/>
    <property type="evidence" value="ECO:0007669"/>
    <property type="project" value="InterPro"/>
</dbReference>
<name>A0A4V3HEC2_9BURK</name>
<dbReference type="PANTHER" id="PTHR43750">
    <property type="entry name" value="UDP-GLUCOSE 6-DEHYDROGENASE TUAD"/>
    <property type="match status" value="1"/>
</dbReference>
<dbReference type="OrthoDB" id="9803238at2"/>
<comment type="caution">
    <text evidence="14">The sequence shown here is derived from an EMBL/GenBank/DDBJ whole genome shotgun (WGS) entry which is preliminary data.</text>
</comment>
<feature type="domain" description="UDP-glucose/GDP-mannose dehydrogenase C-terminal" evidence="13">
    <location>
        <begin position="328"/>
        <end position="440"/>
    </location>
</feature>
<dbReference type="AlphaFoldDB" id="A0A4V3HEC2"/>
<evidence type="ECO:0000256" key="8">
    <source>
        <dbReference type="ARBA" id="ARBA00053241"/>
    </source>
</evidence>
<dbReference type="PIRSF" id="PIRSF000124">
    <property type="entry name" value="UDPglc_GDPman_dh"/>
    <property type="match status" value="1"/>
</dbReference>
<comment type="catalytic activity">
    <reaction evidence="7 9">
        <text>UDP-alpha-D-glucose + 2 NAD(+) + H2O = UDP-alpha-D-glucuronate + 2 NADH + 3 H(+)</text>
        <dbReference type="Rhea" id="RHEA:23596"/>
        <dbReference type="ChEBI" id="CHEBI:15377"/>
        <dbReference type="ChEBI" id="CHEBI:15378"/>
        <dbReference type="ChEBI" id="CHEBI:57540"/>
        <dbReference type="ChEBI" id="CHEBI:57945"/>
        <dbReference type="ChEBI" id="CHEBI:58052"/>
        <dbReference type="ChEBI" id="CHEBI:58885"/>
        <dbReference type="EC" id="1.1.1.22"/>
    </reaction>
</comment>
<dbReference type="RefSeq" id="WP_134193163.1">
    <property type="nucleotide sequence ID" value="NZ_JBHLUW010000022.1"/>
</dbReference>
<dbReference type="PIRSF" id="PIRSF500134">
    <property type="entry name" value="UDPglc_DH_bac"/>
    <property type="match status" value="1"/>
</dbReference>
<dbReference type="GO" id="GO:0000271">
    <property type="term" value="P:polysaccharide biosynthetic process"/>
    <property type="evidence" value="ECO:0007669"/>
    <property type="project" value="InterPro"/>
</dbReference>
<comment type="pathway">
    <text evidence="1">Nucleotide-sugar biosynthesis; UDP-alpha-D-glucuronate biosynthesis; UDP-alpha-D-glucuronate from UDP-alpha-D-glucose: step 1/1.</text>
</comment>
<evidence type="ECO:0000313" key="15">
    <source>
        <dbReference type="Proteomes" id="UP000295509"/>
    </source>
</evidence>
<feature type="binding site" evidence="12">
    <location>
        <position position="30"/>
    </location>
    <ligand>
        <name>NAD(+)</name>
        <dbReference type="ChEBI" id="CHEBI:57540"/>
    </ligand>
</feature>
<evidence type="ECO:0000256" key="2">
    <source>
        <dbReference type="ARBA" id="ARBA00006601"/>
    </source>
</evidence>
<feature type="binding site" evidence="12">
    <location>
        <position position="35"/>
    </location>
    <ligand>
        <name>NAD(+)</name>
        <dbReference type="ChEBI" id="CHEBI:57540"/>
    </ligand>
</feature>
<dbReference type="InterPro" id="IPR028357">
    <property type="entry name" value="UDPglc_DH_bac"/>
</dbReference>
<evidence type="ECO:0000256" key="7">
    <source>
        <dbReference type="ARBA" id="ARBA00047473"/>
    </source>
</evidence>
<dbReference type="PROSITE" id="PS51257">
    <property type="entry name" value="PROKAR_LIPOPROTEIN"/>
    <property type="match status" value="1"/>
</dbReference>
<dbReference type="SUPFAM" id="SSF48179">
    <property type="entry name" value="6-phosphogluconate dehydrogenase C-terminal domain-like"/>
    <property type="match status" value="1"/>
</dbReference>
<dbReference type="GO" id="GO:0003979">
    <property type="term" value="F:UDP-glucose 6-dehydrogenase activity"/>
    <property type="evidence" value="ECO:0007669"/>
    <property type="project" value="UniProtKB-EC"/>
</dbReference>
<evidence type="ECO:0000256" key="1">
    <source>
        <dbReference type="ARBA" id="ARBA00004701"/>
    </source>
</evidence>
<comment type="similarity">
    <text evidence="2 9">Belongs to the UDP-glucose/GDP-mannose dehydrogenase family.</text>
</comment>
<evidence type="ECO:0000259" key="13">
    <source>
        <dbReference type="SMART" id="SM00984"/>
    </source>
</evidence>
<dbReference type="EMBL" id="SORE01000013">
    <property type="protein sequence ID" value="TDY46388.1"/>
    <property type="molecule type" value="Genomic_DNA"/>
</dbReference>
<evidence type="ECO:0000256" key="3">
    <source>
        <dbReference type="ARBA" id="ARBA00012954"/>
    </source>
</evidence>
<feature type="binding site" evidence="11">
    <location>
        <begin position="159"/>
        <end position="162"/>
    </location>
    <ligand>
        <name>substrate</name>
    </ligand>
</feature>
<dbReference type="InterPro" id="IPR036220">
    <property type="entry name" value="UDP-Glc/GDP-Man_DH_C_sf"/>
</dbReference>
<feature type="active site" description="Nucleophile" evidence="10">
    <location>
        <position position="274"/>
    </location>
</feature>
<dbReference type="SUPFAM" id="SSF51735">
    <property type="entry name" value="NAD(P)-binding Rossmann-fold domains"/>
    <property type="match status" value="1"/>
</dbReference>
<dbReference type="NCBIfam" id="TIGR03026">
    <property type="entry name" value="NDP-sugDHase"/>
    <property type="match status" value="1"/>
</dbReference>
<gene>
    <name evidence="14" type="ORF">BX592_11310</name>
</gene>
<dbReference type="FunFam" id="1.20.5.100:FF:000001">
    <property type="entry name" value="UDP-glucose 6-dehydrogenase"/>
    <property type="match status" value="1"/>
</dbReference>
<feature type="binding site" evidence="11">
    <location>
        <position position="218"/>
    </location>
    <ligand>
        <name>substrate</name>
    </ligand>
</feature>
<evidence type="ECO:0000256" key="11">
    <source>
        <dbReference type="PIRSR" id="PIRSR500134-2"/>
    </source>
</evidence>
<dbReference type="InterPro" id="IPR014027">
    <property type="entry name" value="UDP-Glc/GDP-Man_DH_C"/>
</dbReference>
<evidence type="ECO:0000256" key="12">
    <source>
        <dbReference type="PIRSR" id="PIRSR500134-3"/>
    </source>
</evidence>
<feature type="binding site" evidence="11">
    <location>
        <begin position="263"/>
        <end position="267"/>
    </location>
    <ligand>
        <name>substrate</name>
    </ligand>
</feature>
<dbReference type="SMART" id="SM00984">
    <property type="entry name" value="UDPG_MGDP_dh_C"/>
    <property type="match status" value="1"/>
</dbReference>
<feature type="binding site" evidence="12">
    <location>
        <position position="121"/>
    </location>
    <ligand>
        <name>NAD(+)</name>
        <dbReference type="ChEBI" id="CHEBI:57540"/>
    </ligand>
</feature>
<keyword evidence="5 9" id="KW-0560">Oxidoreductase</keyword>
<keyword evidence="6 9" id="KW-0520">NAD</keyword>
<sequence length="471" mass="51442">MKVTIIGTGYVGLVTGACLAEVGNDVFCLDVDPRKIDILNGGGVPIHEPGLREIIARTRAAGRITFSTDIEASVRHGDIQFIAVGTPPDEDGSADLQYVLEAARNIGRYMDSFKVIVDKSTVPVGTAARVREVVGEQLAARGLAGSLQHAFSIVSNPEFLKEGAAVDDFMRPDRIVIGIDNDVPGEKARDLMKRLYAPFNRNHERTMYMDVRSAEFTKYAANAMLATRISFMNEMANLAERVGADIDAVRRGIGSDPRIGYHFLYAGVGYGGSCFPKDVQALIRTGSESGHNLRILEAVEEVNHEQKEVLVRKITQTLGEDLTGRTFAVWGLAFKPNTDDMREAPSRRLIAALLARGATVRAYDPVALDEARRVFAIDLHHAPAQAARLQFVGTQDDALTGADALVVVTEWKEFKSPDFVHLKSALKSPLIFDGRNLYEPDAMTELGIDYHSIGRPYVAATEVTTDGARRA</sequence>
<dbReference type="Pfam" id="PF03720">
    <property type="entry name" value="UDPG_MGDP_dh_C"/>
    <property type="match status" value="1"/>
</dbReference>
<keyword evidence="15" id="KW-1185">Reference proteome</keyword>
<feature type="binding site" evidence="12">
    <location>
        <position position="342"/>
    </location>
    <ligand>
        <name>NAD(+)</name>
        <dbReference type="ChEBI" id="CHEBI:57540"/>
    </ligand>
</feature>
<feature type="binding site" evidence="11">
    <location>
        <position position="335"/>
    </location>
    <ligand>
        <name>substrate</name>
    </ligand>
</feature>
<evidence type="ECO:0000256" key="9">
    <source>
        <dbReference type="PIRNR" id="PIRNR000124"/>
    </source>
</evidence>
<dbReference type="EC" id="1.1.1.22" evidence="3 9"/>
<evidence type="ECO:0000313" key="14">
    <source>
        <dbReference type="EMBL" id="TDY46388.1"/>
    </source>
</evidence>
<proteinExistence type="inferred from homology"/>
<feature type="binding site" evidence="12">
    <location>
        <position position="277"/>
    </location>
    <ligand>
        <name>NAD(+)</name>
        <dbReference type="ChEBI" id="CHEBI:57540"/>
    </ligand>
</feature>
<dbReference type="Pfam" id="PF03721">
    <property type="entry name" value="UDPG_MGDP_dh_N"/>
    <property type="match status" value="1"/>
</dbReference>
<dbReference type="Proteomes" id="UP000295509">
    <property type="component" value="Unassembled WGS sequence"/>
</dbReference>
<dbReference type="InterPro" id="IPR036291">
    <property type="entry name" value="NAD(P)-bd_dom_sf"/>
</dbReference>
<evidence type="ECO:0000256" key="6">
    <source>
        <dbReference type="ARBA" id="ARBA00023027"/>
    </source>
</evidence>
<dbReference type="PANTHER" id="PTHR43750:SF3">
    <property type="entry name" value="UDP-GLUCOSE 6-DEHYDROGENASE TUAD"/>
    <property type="match status" value="1"/>
</dbReference>
<organism evidence="14 15">
    <name type="scientific">Paraburkholderia rhizosphaerae</name>
    <dbReference type="NCBI Taxonomy" id="480658"/>
    <lineage>
        <taxon>Bacteria</taxon>
        <taxon>Pseudomonadati</taxon>
        <taxon>Pseudomonadota</taxon>
        <taxon>Betaproteobacteria</taxon>
        <taxon>Burkholderiales</taxon>
        <taxon>Burkholderiaceae</taxon>
        <taxon>Paraburkholderia</taxon>
    </lineage>
</organism>
<dbReference type="InterPro" id="IPR008927">
    <property type="entry name" value="6-PGluconate_DH-like_C_sf"/>
</dbReference>
<dbReference type="GO" id="GO:0006065">
    <property type="term" value="P:UDP-glucuronate biosynthetic process"/>
    <property type="evidence" value="ECO:0007669"/>
    <property type="project" value="UniProtKB-UniPathway"/>
</dbReference>
<dbReference type="InterPro" id="IPR017476">
    <property type="entry name" value="UDP-Glc/GDP-Man"/>
</dbReference>
<dbReference type="Pfam" id="PF00984">
    <property type="entry name" value="UDPG_MGDP_dh"/>
    <property type="match status" value="1"/>
</dbReference>
<protein>
    <recommendedName>
        <fullName evidence="4 9">UDP-glucose 6-dehydrogenase</fullName>
        <ecNumber evidence="3 9">1.1.1.22</ecNumber>
    </recommendedName>
</protein>
<accession>A0A4V3HEC2</accession>
<dbReference type="UniPathway" id="UPA00038">
    <property type="reaction ID" value="UER00491"/>
</dbReference>
<feature type="binding site" evidence="11">
    <location>
        <position position="271"/>
    </location>
    <ligand>
        <name>substrate</name>
    </ligand>
</feature>
<evidence type="ECO:0000256" key="5">
    <source>
        <dbReference type="ARBA" id="ARBA00023002"/>
    </source>
</evidence>
<dbReference type="SUPFAM" id="SSF52413">
    <property type="entry name" value="UDP-glucose/GDP-mannose dehydrogenase C-terminal domain"/>
    <property type="match status" value="1"/>
</dbReference>
<feature type="binding site" evidence="12">
    <location>
        <position position="162"/>
    </location>
    <ligand>
        <name>NAD(+)</name>
        <dbReference type="ChEBI" id="CHEBI:57540"/>
    </ligand>
</feature>
<evidence type="ECO:0000256" key="10">
    <source>
        <dbReference type="PIRSR" id="PIRSR500134-1"/>
    </source>
</evidence>
<evidence type="ECO:0000256" key="4">
    <source>
        <dbReference type="ARBA" id="ARBA00015132"/>
    </source>
</evidence>